<dbReference type="HOGENOM" id="CLU_020161_1_0_1"/>
<organism evidence="13 14">
    <name type="scientific">Hapsidospora chrysogenum (strain ATCC 11550 / CBS 779.69 / DSM 880 / IAM 14645 / JCM 23072 / IMI 49137)</name>
    <name type="common">Acremonium chrysogenum</name>
    <dbReference type="NCBI Taxonomy" id="857340"/>
    <lineage>
        <taxon>Eukaryota</taxon>
        <taxon>Fungi</taxon>
        <taxon>Dikarya</taxon>
        <taxon>Ascomycota</taxon>
        <taxon>Pezizomycotina</taxon>
        <taxon>Sordariomycetes</taxon>
        <taxon>Hypocreomycetidae</taxon>
        <taxon>Hypocreales</taxon>
        <taxon>Bionectriaceae</taxon>
        <taxon>Hapsidospora</taxon>
    </lineage>
</organism>
<evidence type="ECO:0000256" key="5">
    <source>
        <dbReference type="ARBA" id="ARBA00022525"/>
    </source>
</evidence>
<dbReference type="OrthoDB" id="3055998at2759"/>
<gene>
    <name evidence="13" type="ORF">ACRE_064600</name>
</gene>
<dbReference type="Pfam" id="PF00331">
    <property type="entry name" value="Glyco_hydro_10"/>
    <property type="match status" value="1"/>
</dbReference>
<keyword evidence="10 13" id="KW-0326">Glycosidase</keyword>
<comment type="caution">
    <text evidence="13">The sequence shown here is derived from an EMBL/GenBank/DDBJ whole genome shotgun (WGS) entry which is preliminary data.</text>
</comment>
<evidence type="ECO:0000256" key="3">
    <source>
        <dbReference type="ARBA" id="ARBA00004851"/>
    </source>
</evidence>
<dbReference type="GO" id="GO:0031176">
    <property type="term" value="F:endo-1,4-beta-xylanase activity"/>
    <property type="evidence" value="ECO:0007669"/>
    <property type="project" value="UniProtKB-EC"/>
</dbReference>
<name>A0A086T0A3_HAPC1</name>
<feature type="domain" description="GH10" evidence="12">
    <location>
        <begin position="16"/>
        <end position="333"/>
    </location>
</feature>
<evidence type="ECO:0000256" key="2">
    <source>
        <dbReference type="ARBA" id="ARBA00004613"/>
    </source>
</evidence>
<keyword evidence="11" id="KW-0732">Signal</keyword>
<dbReference type="PANTHER" id="PTHR31490:SF35">
    <property type="entry name" value="ENDO-1,4-BETA-XYLANASE"/>
    <property type="match status" value="1"/>
</dbReference>
<evidence type="ECO:0000256" key="4">
    <source>
        <dbReference type="ARBA" id="ARBA00007495"/>
    </source>
</evidence>
<dbReference type="EC" id="3.2.1.8" evidence="10"/>
<evidence type="ECO:0000256" key="6">
    <source>
        <dbReference type="ARBA" id="ARBA00022651"/>
    </source>
</evidence>
<keyword evidence="14" id="KW-1185">Reference proteome</keyword>
<dbReference type="InterPro" id="IPR001000">
    <property type="entry name" value="GH10_dom"/>
</dbReference>
<reference evidence="14" key="1">
    <citation type="journal article" date="2014" name="Genome Announc.">
        <title>Genome sequence and annotation of Acremonium chrysogenum, producer of the beta-lactam antibiotic cephalosporin C.</title>
        <authorList>
            <person name="Terfehr D."/>
            <person name="Dahlmann T.A."/>
            <person name="Specht T."/>
            <person name="Zadra I."/>
            <person name="Kuernsteiner H."/>
            <person name="Kueck U."/>
        </authorList>
    </citation>
    <scope>NUCLEOTIDE SEQUENCE [LARGE SCALE GENOMIC DNA]</scope>
    <source>
        <strain evidence="14">ATCC 11550 / CBS 779.69 / DSM 880 / IAM 14645 / JCM 23072 / IMI 49137</strain>
    </source>
</reference>
<evidence type="ECO:0000313" key="14">
    <source>
        <dbReference type="Proteomes" id="UP000029964"/>
    </source>
</evidence>
<dbReference type="PANTHER" id="PTHR31490">
    <property type="entry name" value="GLYCOSYL HYDROLASE"/>
    <property type="match status" value="1"/>
</dbReference>
<comment type="catalytic activity">
    <reaction evidence="1 10">
        <text>Endohydrolysis of (1-&gt;4)-beta-D-xylosidic linkages in xylans.</text>
        <dbReference type="EC" id="3.2.1.8"/>
    </reaction>
</comment>
<evidence type="ECO:0000256" key="11">
    <source>
        <dbReference type="SAM" id="SignalP"/>
    </source>
</evidence>
<feature type="signal peptide" evidence="11">
    <location>
        <begin position="1"/>
        <end position="17"/>
    </location>
</feature>
<evidence type="ECO:0000256" key="10">
    <source>
        <dbReference type="RuleBase" id="RU361174"/>
    </source>
</evidence>
<keyword evidence="5" id="KW-0964">Secreted</keyword>
<dbReference type="AlphaFoldDB" id="A0A086T0A3"/>
<evidence type="ECO:0000313" key="13">
    <source>
        <dbReference type="EMBL" id="KFH42785.1"/>
    </source>
</evidence>
<feature type="chain" id="PRO_5001815258" description="Beta-xylanase" evidence="11">
    <location>
        <begin position="18"/>
        <end position="346"/>
    </location>
</feature>
<keyword evidence="9 10" id="KW-0624">Polysaccharide degradation</keyword>
<keyword evidence="6 13" id="KW-0858">Xylan degradation</keyword>
<dbReference type="EMBL" id="JPKY01000085">
    <property type="protein sequence ID" value="KFH42785.1"/>
    <property type="molecule type" value="Genomic_DNA"/>
</dbReference>
<dbReference type="PRINTS" id="PR00134">
    <property type="entry name" value="GLHYDRLASE10"/>
</dbReference>
<evidence type="ECO:0000259" key="12">
    <source>
        <dbReference type="PROSITE" id="PS51760"/>
    </source>
</evidence>
<dbReference type="InterPro" id="IPR017853">
    <property type="entry name" value="GH"/>
</dbReference>
<evidence type="ECO:0000256" key="8">
    <source>
        <dbReference type="ARBA" id="ARBA00023277"/>
    </source>
</evidence>
<evidence type="ECO:0000256" key="7">
    <source>
        <dbReference type="ARBA" id="ARBA00022801"/>
    </source>
</evidence>
<evidence type="ECO:0000256" key="9">
    <source>
        <dbReference type="ARBA" id="ARBA00023326"/>
    </source>
</evidence>
<dbReference type="GO" id="GO:0005576">
    <property type="term" value="C:extracellular region"/>
    <property type="evidence" value="ECO:0007669"/>
    <property type="project" value="UniProtKB-SubCell"/>
</dbReference>
<dbReference type="Proteomes" id="UP000029964">
    <property type="component" value="Unassembled WGS sequence"/>
</dbReference>
<dbReference type="STRING" id="857340.A0A086T0A3"/>
<dbReference type="PROSITE" id="PS51760">
    <property type="entry name" value="GH10_2"/>
    <property type="match status" value="1"/>
</dbReference>
<comment type="similarity">
    <text evidence="4 10">Belongs to the glycosyl hydrolase 10 (cellulase F) family.</text>
</comment>
<comment type="subcellular location">
    <subcellularLocation>
        <location evidence="2">Secreted</location>
    </subcellularLocation>
</comment>
<dbReference type="InterPro" id="IPR044846">
    <property type="entry name" value="GH10"/>
</dbReference>
<accession>A0A086T0A3</accession>
<proteinExistence type="inferred from homology"/>
<comment type="pathway">
    <text evidence="3">Glycan degradation; xylan degradation.</text>
</comment>
<dbReference type="SUPFAM" id="SSF51445">
    <property type="entry name" value="(Trans)glycosidases"/>
    <property type="match status" value="1"/>
</dbReference>
<keyword evidence="8 10" id="KW-0119">Carbohydrate metabolism</keyword>
<dbReference type="GO" id="GO:0045493">
    <property type="term" value="P:xylan catabolic process"/>
    <property type="evidence" value="ECO:0007669"/>
    <property type="project" value="UniProtKB-KW"/>
</dbReference>
<dbReference type="Gene3D" id="3.20.20.80">
    <property type="entry name" value="Glycosidases"/>
    <property type="match status" value="1"/>
</dbReference>
<sequence length="346" mass="37603">MHTGLLLGLAAPAVVSAQLHELALAAGLDFFGAAIGEGNTHDSQYMAIASDTSEIGQLTPENGQKWDATEPNRGQFNFQQGDIVAGIAAQNGQLLRCHTLTWYSQLPGWVSNSGFSYEELQSVIETHIENVVGHYKGQCYHWDVVNEVIDDNGDWRDSVFYTTMGTDFLAVSFNAAKAADPDAKLYINDYNLEYNEAKTDRTVEAVEIILDSGAPLDGVGFQGHLIVGSTPSRSDLVTVLERFTQYGLEVAYTELDIRHESLPPNDAALAQQGDDFANVVGSCLDVPNCRGVTIWGFTDKYSWIPGVFPGEGAALLYDENLQKKPAWTSISSILATAPTSTPGPRY</sequence>
<dbReference type="SMART" id="SM00633">
    <property type="entry name" value="Glyco_10"/>
    <property type="match status" value="1"/>
</dbReference>
<keyword evidence="7 10" id="KW-0378">Hydrolase</keyword>
<evidence type="ECO:0000256" key="1">
    <source>
        <dbReference type="ARBA" id="ARBA00000681"/>
    </source>
</evidence>
<protein>
    <recommendedName>
        <fullName evidence="10">Beta-xylanase</fullName>
        <ecNumber evidence="10">3.2.1.8</ecNumber>
    </recommendedName>
</protein>